<dbReference type="PANTHER" id="PTHR15139:SF0">
    <property type="entry name" value="TUBULIN-SPECIFIC CHAPERONE C"/>
    <property type="match status" value="1"/>
</dbReference>
<dbReference type="InterPro" id="IPR006599">
    <property type="entry name" value="CARP_motif"/>
</dbReference>
<dbReference type="InterPro" id="IPR016098">
    <property type="entry name" value="CAP/MinC_C"/>
</dbReference>
<name>A0AAV9IPJ0_CYACA</name>
<evidence type="ECO:0000256" key="3">
    <source>
        <dbReference type="SAM" id="MobiDB-lite"/>
    </source>
</evidence>
<dbReference type="GO" id="GO:0007023">
    <property type="term" value="P:post-chaperonin tubulin folding pathway"/>
    <property type="evidence" value="ECO:0007669"/>
    <property type="project" value="InterPro"/>
</dbReference>
<evidence type="ECO:0000313" key="6">
    <source>
        <dbReference type="Proteomes" id="UP001301350"/>
    </source>
</evidence>
<dbReference type="InterPro" id="IPR012945">
    <property type="entry name" value="Tubulin-bd_cofactor_C_dom"/>
</dbReference>
<organism evidence="5 6">
    <name type="scientific">Cyanidium caldarium</name>
    <name type="common">Red alga</name>
    <dbReference type="NCBI Taxonomy" id="2771"/>
    <lineage>
        <taxon>Eukaryota</taxon>
        <taxon>Rhodophyta</taxon>
        <taxon>Bangiophyceae</taxon>
        <taxon>Cyanidiales</taxon>
        <taxon>Cyanidiaceae</taxon>
        <taxon>Cyanidium</taxon>
    </lineage>
</organism>
<dbReference type="Gene3D" id="2.160.20.70">
    <property type="match status" value="1"/>
</dbReference>
<dbReference type="PANTHER" id="PTHR15139">
    <property type="entry name" value="TUBULIN FOLDING COFACTOR C"/>
    <property type="match status" value="1"/>
</dbReference>
<dbReference type="EMBL" id="JANCYW010000001">
    <property type="protein sequence ID" value="KAK4534239.1"/>
    <property type="molecule type" value="Genomic_DNA"/>
</dbReference>
<proteinExistence type="inferred from homology"/>
<dbReference type="GO" id="GO:0007021">
    <property type="term" value="P:tubulin complex assembly"/>
    <property type="evidence" value="ECO:0007669"/>
    <property type="project" value="TreeGrafter"/>
</dbReference>
<comment type="caution">
    <text evidence="5">The sequence shown here is derived from an EMBL/GenBank/DDBJ whole genome shotgun (WGS) entry which is preliminary data.</text>
</comment>
<protein>
    <recommendedName>
        <fullName evidence="4">C-CAP/cofactor C-like domain-containing protein</fullName>
    </recommendedName>
</protein>
<dbReference type="InterPro" id="IPR027684">
    <property type="entry name" value="TBCC"/>
</dbReference>
<keyword evidence="2" id="KW-0143">Chaperone</keyword>
<dbReference type="PROSITE" id="PS51329">
    <property type="entry name" value="C_CAP_COFACTOR_C"/>
    <property type="match status" value="1"/>
</dbReference>
<reference evidence="5 6" key="1">
    <citation type="submission" date="2022-07" db="EMBL/GenBank/DDBJ databases">
        <title>Genome-wide signatures of adaptation to extreme environments.</title>
        <authorList>
            <person name="Cho C.H."/>
            <person name="Yoon H.S."/>
        </authorList>
    </citation>
    <scope>NUCLEOTIDE SEQUENCE [LARGE SCALE GENOMIC DNA]</scope>
    <source>
        <strain evidence="5 6">DBV 063 E5</strain>
    </source>
</reference>
<sequence length="296" mass="32985">MEEVKVGEERTAAEYEKRRRRVDALMRRREQEREARRRERGEELRSGQSVGKSDEMATRRSAAETKGESSAAGPWPWTAFHFRGAAESVTDREKQRDEEVVARAGECRPSATAAAASDTAVRVHNISDIPLYAISREDLLPSRNTVSVESVQRSRVWIPCWLMRLSVCACLHTRVECGPVCTSVYVRDCHDCDLYVARARQVRLHDCRRCRVFVSSQTAPVLEHCYAVQVRAFSGFPGSSTAAEYVGLEEDLRATGMETAPQPASVACVEFGRPLRLHDGLDADADTSHGATTELA</sequence>
<dbReference type="SMART" id="SM00673">
    <property type="entry name" value="CARP"/>
    <property type="match status" value="1"/>
</dbReference>
<keyword evidence="6" id="KW-1185">Reference proteome</keyword>
<feature type="compositionally biased region" description="Basic and acidic residues" evidence="3">
    <location>
        <begin position="1"/>
        <end position="45"/>
    </location>
</feature>
<gene>
    <name evidence="5" type="ORF">CDCA_CDCA01G0264</name>
</gene>
<accession>A0AAV9IPJ0</accession>
<feature type="compositionally biased region" description="Basic and acidic residues" evidence="3">
    <location>
        <begin position="52"/>
        <end position="67"/>
    </location>
</feature>
<dbReference type="InterPro" id="IPR017901">
    <property type="entry name" value="C-CAP_CF_C-like"/>
</dbReference>
<dbReference type="Proteomes" id="UP001301350">
    <property type="component" value="Unassembled WGS sequence"/>
</dbReference>
<evidence type="ECO:0000313" key="5">
    <source>
        <dbReference type="EMBL" id="KAK4534239.1"/>
    </source>
</evidence>
<evidence type="ECO:0000256" key="2">
    <source>
        <dbReference type="ARBA" id="ARBA00023186"/>
    </source>
</evidence>
<evidence type="ECO:0000256" key="1">
    <source>
        <dbReference type="ARBA" id="ARBA00008848"/>
    </source>
</evidence>
<comment type="similarity">
    <text evidence="1">Belongs to the TBCC family.</text>
</comment>
<dbReference type="AlphaFoldDB" id="A0AAV9IPJ0"/>
<evidence type="ECO:0000259" key="4">
    <source>
        <dbReference type="PROSITE" id="PS51329"/>
    </source>
</evidence>
<feature type="domain" description="C-CAP/cofactor C-like" evidence="4">
    <location>
        <begin position="109"/>
        <end position="261"/>
    </location>
</feature>
<dbReference type="GO" id="GO:0005737">
    <property type="term" value="C:cytoplasm"/>
    <property type="evidence" value="ECO:0007669"/>
    <property type="project" value="TreeGrafter"/>
</dbReference>
<feature type="region of interest" description="Disordered" evidence="3">
    <location>
        <begin position="1"/>
        <end position="76"/>
    </location>
</feature>
<dbReference type="Pfam" id="PF07986">
    <property type="entry name" value="TBCC"/>
    <property type="match status" value="1"/>
</dbReference>